<proteinExistence type="predicted"/>
<organism evidence="2">
    <name type="scientific">hydrocarbon metagenome</name>
    <dbReference type="NCBI Taxonomy" id="938273"/>
    <lineage>
        <taxon>unclassified sequences</taxon>
        <taxon>metagenomes</taxon>
        <taxon>ecological metagenomes</taxon>
    </lineage>
</organism>
<dbReference type="SUPFAM" id="SSF143243">
    <property type="entry name" value="Nqo5-like"/>
    <property type="match status" value="1"/>
</dbReference>
<dbReference type="EMBL" id="LNQE01000166">
    <property type="protein sequence ID" value="KUG28863.1"/>
    <property type="molecule type" value="Genomic_DNA"/>
</dbReference>
<dbReference type="AlphaFoldDB" id="A0A0W8G6T9"/>
<dbReference type="Gene3D" id="3.30.460.80">
    <property type="entry name" value="NADH:ubiquinone oxidoreductase, 30kDa subunit"/>
    <property type="match status" value="1"/>
</dbReference>
<evidence type="ECO:0000313" key="2">
    <source>
        <dbReference type="EMBL" id="KUG28863.1"/>
    </source>
</evidence>
<evidence type="ECO:0000259" key="1">
    <source>
        <dbReference type="Pfam" id="PF00329"/>
    </source>
</evidence>
<accession>A0A0W8G6T9</accession>
<dbReference type="InterPro" id="IPR012179">
    <property type="entry name" value="NiFe-hyd_3_EchD"/>
</dbReference>
<dbReference type="PIRSF" id="PIRSF036585">
    <property type="entry name" value="EchD"/>
    <property type="match status" value="1"/>
</dbReference>
<name>A0A0W8G6T9_9ZZZZ</name>
<feature type="domain" description="NADH:ubiquinone oxidoreductase 30kDa subunit" evidence="1">
    <location>
        <begin position="21"/>
        <end position="90"/>
    </location>
</feature>
<gene>
    <name evidence="2" type="ORF">ASZ90_001257</name>
</gene>
<comment type="caution">
    <text evidence="2">The sequence shown here is derived from an EMBL/GenBank/DDBJ whole genome shotgun (WGS) entry which is preliminary data.</text>
</comment>
<reference evidence="2" key="1">
    <citation type="journal article" date="2015" name="Proc. Natl. Acad. Sci. U.S.A.">
        <title>Networks of energetic and metabolic interactions define dynamics in microbial communities.</title>
        <authorList>
            <person name="Embree M."/>
            <person name="Liu J.K."/>
            <person name="Al-Bassam M.M."/>
            <person name="Zengler K."/>
        </authorList>
    </citation>
    <scope>NUCLEOTIDE SEQUENCE</scope>
</reference>
<dbReference type="InterPro" id="IPR037232">
    <property type="entry name" value="NADH_quin_OxRdtase_su_C/D-like"/>
</dbReference>
<dbReference type="GO" id="GO:0008137">
    <property type="term" value="F:NADH dehydrogenase (ubiquinone) activity"/>
    <property type="evidence" value="ECO:0007669"/>
    <property type="project" value="InterPro"/>
</dbReference>
<sequence>MDATPITAQGLVALTQEKFAAGYRLLTLSCVDLGEAGFDILYHFDKDLHLENYRLTVPRGETVPSISGVYFAALLVENEIRDQFGVCFDGIVLDFGGTLYLEDEVRTSPFCKYSVTQTKPSEG</sequence>
<dbReference type="Pfam" id="PF00329">
    <property type="entry name" value="Complex1_30kDa"/>
    <property type="match status" value="1"/>
</dbReference>
<protein>
    <submittedName>
        <fullName evidence="2">Energy-conserving hydrogenase (Ferredoxin), subunit d</fullName>
    </submittedName>
</protein>
<dbReference type="InterPro" id="IPR001268">
    <property type="entry name" value="NADH_UbQ_OxRdtase_30kDa_su"/>
</dbReference>